<dbReference type="NCBIfam" id="TIGR01324">
    <property type="entry name" value="cysta_beta_ly_B"/>
    <property type="match status" value="1"/>
</dbReference>
<evidence type="ECO:0000256" key="7">
    <source>
        <dbReference type="RuleBase" id="RU362118"/>
    </source>
</evidence>
<evidence type="ECO:0000256" key="2">
    <source>
        <dbReference type="ARBA" id="ARBA00009077"/>
    </source>
</evidence>
<dbReference type="AlphaFoldDB" id="A0A9E9LY89"/>
<evidence type="ECO:0000256" key="5">
    <source>
        <dbReference type="ARBA" id="ARBA00047517"/>
    </source>
</evidence>
<dbReference type="GO" id="GO:0030170">
    <property type="term" value="F:pyridoxal phosphate binding"/>
    <property type="evidence" value="ECO:0007669"/>
    <property type="project" value="InterPro"/>
</dbReference>
<accession>A0A9E9LY89</accession>
<sequence length="390" mass="43351">MSKSKERQTKLLHSDYQPPADFGAFPTPVYHASTVLFKSVAAMRSRDWQSRDSYTYGLHGTPTTFTLEEQLAQIEGGNHCILAPSGLAAIAIVDFAFLRSGDDVLIPENVYNPNRELGNWLTHDFGVTARYYDPMIGAGIADLIRPDTRLIWAETPGSVTMEVPDIPAICKAAHEKGAIVAVDNTWSAGLGFDALSHGADVVLHALTKYQGGASDLLMGALITRDDDLHRKLSVAHMRFGMGVGADDVYLVLRSLPTMKLRFEKHGKAAMEIASWLKSRPEISRVLHPAFEDCPGHEFFKRDFTGAGGLFSVLFDKRYSEKQTDRFVEALQLFKLGFSWGGAHSLCAPFRIMDDRKDWGYNGHQLVRFYIGLEETQDLIADLEQAFTVFS</sequence>
<dbReference type="InterPro" id="IPR015421">
    <property type="entry name" value="PyrdxlP-dep_Trfase_major"/>
</dbReference>
<dbReference type="InterPro" id="IPR015424">
    <property type="entry name" value="PyrdxlP-dep_Trfase"/>
</dbReference>
<dbReference type="FunFam" id="3.40.640.10:FF:000046">
    <property type="entry name" value="Cystathionine gamma-lyase"/>
    <property type="match status" value="1"/>
</dbReference>
<comment type="catalytic activity">
    <reaction evidence="5">
        <text>L,L-cystathionine + H2O = L-homocysteine + pyruvate + NH4(+)</text>
        <dbReference type="Rhea" id="RHEA:13965"/>
        <dbReference type="ChEBI" id="CHEBI:15361"/>
        <dbReference type="ChEBI" id="CHEBI:15377"/>
        <dbReference type="ChEBI" id="CHEBI:28938"/>
        <dbReference type="ChEBI" id="CHEBI:58161"/>
        <dbReference type="ChEBI" id="CHEBI:58199"/>
    </reaction>
</comment>
<dbReference type="Pfam" id="PF01053">
    <property type="entry name" value="Cys_Met_Meta_PP"/>
    <property type="match status" value="1"/>
</dbReference>
<keyword evidence="9" id="KW-1185">Reference proteome</keyword>
<evidence type="ECO:0000256" key="6">
    <source>
        <dbReference type="PIRSR" id="PIRSR001434-2"/>
    </source>
</evidence>
<dbReference type="InterPro" id="IPR015422">
    <property type="entry name" value="PyrdxlP-dep_Trfase_small"/>
</dbReference>
<dbReference type="InterPro" id="IPR000277">
    <property type="entry name" value="Cys/Met-Metab_PyrdxlP-dep_enz"/>
</dbReference>
<keyword evidence="3 6" id="KW-0663">Pyridoxal phosphate</keyword>
<dbReference type="GO" id="GO:0019346">
    <property type="term" value="P:transsulfuration"/>
    <property type="evidence" value="ECO:0007669"/>
    <property type="project" value="InterPro"/>
</dbReference>
<protein>
    <submittedName>
        <fullName evidence="8">Cystathionine beta-lyase</fullName>
        <ecNumber evidence="8">4.4.1.13</ecNumber>
    </submittedName>
</protein>
<gene>
    <name evidence="8" type="ORF">NB640_04415</name>
</gene>
<dbReference type="InterPro" id="IPR006233">
    <property type="entry name" value="Cys_b_lyase_bac"/>
</dbReference>
<dbReference type="EC" id="4.4.1.13" evidence="8"/>
<dbReference type="EMBL" id="CP098242">
    <property type="protein sequence ID" value="WAW10892.1"/>
    <property type="molecule type" value="Genomic_DNA"/>
</dbReference>
<organism evidence="8 9">
    <name type="scientific">Oxalobacter vibrioformis</name>
    <dbReference type="NCBI Taxonomy" id="933080"/>
    <lineage>
        <taxon>Bacteria</taxon>
        <taxon>Pseudomonadati</taxon>
        <taxon>Pseudomonadota</taxon>
        <taxon>Betaproteobacteria</taxon>
        <taxon>Burkholderiales</taxon>
        <taxon>Oxalobacteraceae</taxon>
        <taxon>Oxalobacter</taxon>
    </lineage>
</organism>
<evidence type="ECO:0000313" key="9">
    <source>
        <dbReference type="Proteomes" id="UP001156215"/>
    </source>
</evidence>
<feature type="modified residue" description="N6-(pyridoxal phosphate)lysine" evidence="6">
    <location>
        <position position="208"/>
    </location>
</feature>
<dbReference type="KEGG" id="ovb:NB640_04415"/>
<evidence type="ECO:0000313" key="8">
    <source>
        <dbReference type="EMBL" id="WAW10892.1"/>
    </source>
</evidence>
<proteinExistence type="inferred from homology"/>
<dbReference type="GO" id="GO:0019450">
    <property type="term" value="P:L-cysteine catabolic process to pyruvate"/>
    <property type="evidence" value="ECO:0007669"/>
    <property type="project" value="TreeGrafter"/>
</dbReference>
<reference evidence="8" key="1">
    <citation type="journal article" date="2022" name="Front. Microbiol.">
        <title>New perspectives on an old grouping: The genomic and phenotypic variability of Oxalobacter formigenes and the implications for calcium oxalate stone prevention.</title>
        <authorList>
            <person name="Chmiel J.A."/>
            <person name="Carr C."/>
            <person name="Stuivenberg G.A."/>
            <person name="Venema R."/>
            <person name="Chanyi R.M."/>
            <person name="Al K.F."/>
            <person name="Giguere D."/>
            <person name="Say H."/>
            <person name="Akouris P.P."/>
            <person name="Dominguez Romero S.A."/>
            <person name="Kwong A."/>
            <person name="Tai V."/>
            <person name="Koval S.F."/>
            <person name="Razvi H."/>
            <person name="Bjazevic J."/>
            <person name="Burton J.P."/>
        </authorList>
    </citation>
    <scope>NUCLEOTIDE SEQUENCE</scope>
    <source>
        <strain evidence="8">WoOx3</strain>
    </source>
</reference>
<dbReference type="SUPFAM" id="SSF53383">
    <property type="entry name" value="PLP-dependent transferases"/>
    <property type="match status" value="1"/>
</dbReference>
<dbReference type="Gene3D" id="3.40.640.10">
    <property type="entry name" value="Type I PLP-dependent aspartate aminotransferase-like (Major domain)"/>
    <property type="match status" value="1"/>
</dbReference>
<evidence type="ECO:0000256" key="3">
    <source>
        <dbReference type="ARBA" id="ARBA00022898"/>
    </source>
</evidence>
<evidence type="ECO:0000256" key="1">
    <source>
        <dbReference type="ARBA" id="ARBA00001933"/>
    </source>
</evidence>
<name>A0A9E9LY89_9BURK</name>
<keyword evidence="4 8" id="KW-0456">Lyase</keyword>
<dbReference type="Proteomes" id="UP001156215">
    <property type="component" value="Chromosome"/>
</dbReference>
<dbReference type="Gene3D" id="3.90.1150.10">
    <property type="entry name" value="Aspartate Aminotransferase, domain 1"/>
    <property type="match status" value="1"/>
</dbReference>
<evidence type="ECO:0000256" key="4">
    <source>
        <dbReference type="ARBA" id="ARBA00023239"/>
    </source>
</evidence>
<dbReference type="NCBIfam" id="NF005456">
    <property type="entry name" value="PRK07050.1"/>
    <property type="match status" value="1"/>
</dbReference>
<dbReference type="PANTHER" id="PTHR43500">
    <property type="entry name" value="CYSTATHIONINE BETA-LYASE-RELATED"/>
    <property type="match status" value="1"/>
</dbReference>
<dbReference type="PIRSF" id="PIRSF001434">
    <property type="entry name" value="CGS"/>
    <property type="match status" value="1"/>
</dbReference>
<comment type="similarity">
    <text evidence="2 7">Belongs to the trans-sulfuration enzymes family.</text>
</comment>
<comment type="cofactor">
    <cofactor evidence="1 7">
        <name>pyridoxal 5'-phosphate</name>
        <dbReference type="ChEBI" id="CHEBI:597326"/>
    </cofactor>
</comment>
<dbReference type="RefSeq" id="WP_269309963.1">
    <property type="nucleotide sequence ID" value="NZ_CP098242.1"/>
</dbReference>
<dbReference type="PANTHER" id="PTHR43500:SF1">
    <property type="entry name" value="CYSTATHIONINE BETA-LYASE-RELATED"/>
    <property type="match status" value="1"/>
</dbReference>
<dbReference type="GO" id="GO:0047804">
    <property type="term" value="F:cysteine-S-conjugate beta-lyase activity"/>
    <property type="evidence" value="ECO:0007669"/>
    <property type="project" value="UniProtKB-EC"/>
</dbReference>